<dbReference type="Proteomes" id="UP000001070">
    <property type="component" value="Unassembled WGS sequence"/>
</dbReference>
<sequence length="145" mass="17292">MFSFAFWRNEAKRNQHENVSQFWKDLNATFVTLLGWSWVIYTIAVIIITICAYFAYCDSCQRTETVRRRRFNQRTQDRPPQKRRPNAAYRDHQIYRHIILSLGKYMRNPEGVRPFIDHLDHLYPLRRSQANMALNIAVEANAVVS</sequence>
<reference evidence="2 3" key="1">
    <citation type="journal article" date="2007" name="Nature">
        <title>Evolution of genes and genomes on the Drosophila phylogeny.</title>
        <authorList>
            <consortium name="Drosophila 12 Genomes Consortium"/>
            <person name="Clark A.G."/>
            <person name="Eisen M.B."/>
            <person name="Smith D.R."/>
            <person name="Bergman C.M."/>
            <person name="Oliver B."/>
            <person name="Markow T.A."/>
            <person name="Kaufman T.C."/>
            <person name="Kellis M."/>
            <person name="Gelbart W."/>
            <person name="Iyer V.N."/>
            <person name="Pollard D.A."/>
            <person name="Sackton T.B."/>
            <person name="Larracuente A.M."/>
            <person name="Singh N.D."/>
            <person name="Abad J.P."/>
            <person name="Abt D.N."/>
            <person name="Adryan B."/>
            <person name="Aguade M."/>
            <person name="Akashi H."/>
            <person name="Anderson W.W."/>
            <person name="Aquadro C.F."/>
            <person name="Ardell D.H."/>
            <person name="Arguello R."/>
            <person name="Artieri C.G."/>
            <person name="Barbash D.A."/>
            <person name="Barker D."/>
            <person name="Barsanti P."/>
            <person name="Batterham P."/>
            <person name="Batzoglou S."/>
            <person name="Begun D."/>
            <person name="Bhutkar A."/>
            <person name="Blanco E."/>
            <person name="Bosak S.A."/>
            <person name="Bradley R.K."/>
            <person name="Brand A.D."/>
            <person name="Brent M.R."/>
            <person name="Brooks A.N."/>
            <person name="Brown R.H."/>
            <person name="Butlin R.K."/>
            <person name="Caggese C."/>
            <person name="Calvi B.R."/>
            <person name="Bernardo de Carvalho A."/>
            <person name="Caspi A."/>
            <person name="Castrezana S."/>
            <person name="Celniker S.E."/>
            <person name="Chang J.L."/>
            <person name="Chapple C."/>
            <person name="Chatterji S."/>
            <person name="Chinwalla A."/>
            <person name="Civetta A."/>
            <person name="Clifton S.W."/>
            <person name="Comeron J.M."/>
            <person name="Costello J.C."/>
            <person name="Coyne J.A."/>
            <person name="Daub J."/>
            <person name="David R.G."/>
            <person name="Delcher A.L."/>
            <person name="Delehaunty K."/>
            <person name="Do C.B."/>
            <person name="Ebling H."/>
            <person name="Edwards K."/>
            <person name="Eickbush T."/>
            <person name="Evans J.D."/>
            <person name="Filipski A."/>
            <person name="Findeiss S."/>
            <person name="Freyhult E."/>
            <person name="Fulton L."/>
            <person name="Fulton R."/>
            <person name="Garcia A.C."/>
            <person name="Gardiner A."/>
            <person name="Garfield D.A."/>
            <person name="Garvin B.E."/>
            <person name="Gibson G."/>
            <person name="Gilbert D."/>
            <person name="Gnerre S."/>
            <person name="Godfrey J."/>
            <person name="Good R."/>
            <person name="Gotea V."/>
            <person name="Gravely B."/>
            <person name="Greenberg A.J."/>
            <person name="Griffiths-Jones S."/>
            <person name="Gross S."/>
            <person name="Guigo R."/>
            <person name="Gustafson E.A."/>
            <person name="Haerty W."/>
            <person name="Hahn M.W."/>
            <person name="Halligan D.L."/>
            <person name="Halpern A.L."/>
            <person name="Halter G.M."/>
            <person name="Han M.V."/>
            <person name="Heger A."/>
            <person name="Hillier L."/>
            <person name="Hinrichs A.S."/>
            <person name="Holmes I."/>
            <person name="Hoskins R.A."/>
            <person name="Hubisz M.J."/>
            <person name="Hultmark D."/>
            <person name="Huntley M.A."/>
            <person name="Jaffe D.B."/>
            <person name="Jagadeeshan S."/>
            <person name="Jeck W.R."/>
            <person name="Johnson J."/>
            <person name="Jones C.D."/>
            <person name="Jordan W.C."/>
            <person name="Karpen G.H."/>
            <person name="Kataoka E."/>
            <person name="Keightley P.D."/>
            <person name="Kheradpour P."/>
            <person name="Kirkness E.F."/>
            <person name="Koerich L.B."/>
            <person name="Kristiansen K."/>
            <person name="Kudrna D."/>
            <person name="Kulathinal R.J."/>
            <person name="Kumar S."/>
            <person name="Kwok R."/>
            <person name="Lander E."/>
            <person name="Langley C.H."/>
            <person name="Lapoint R."/>
            <person name="Lazzaro B.P."/>
            <person name="Lee S.J."/>
            <person name="Levesque L."/>
            <person name="Li R."/>
            <person name="Lin C.F."/>
            <person name="Lin M.F."/>
            <person name="Lindblad-Toh K."/>
            <person name="Llopart A."/>
            <person name="Long M."/>
            <person name="Low L."/>
            <person name="Lozovsky E."/>
            <person name="Lu J."/>
            <person name="Luo M."/>
            <person name="Machado C.A."/>
            <person name="Makalowski W."/>
            <person name="Marzo M."/>
            <person name="Matsuda M."/>
            <person name="Matzkin L."/>
            <person name="McAllister B."/>
            <person name="McBride C.S."/>
            <person name="McKernan B."/>
            <person name="McKernan K."/>
            <person name="Mendez-Lago M."/>
            <person name="Minx P."/>
            <person name="Mollenhauer M.U."/>
            <person name="Montooth K."/>
            <person name="Mount S.M."/>
            <person name="Mu X."/>
            <person name="Myers E."/>
            <person name="Negre B."/>
            <person name="Newfeld S."/>
            <person name="Nielsen R."/>
            <person name="Noor M.A."/>
            <person name="O'Grady P."/>
            <person name="Pachter L."/>
            <person name="Papaceit M."/>
            <person name="Parisi M.J."/>
            <person name="Parisi M."/>
            <person name="Parts L."/>
            <person name="Pedersen J.S."/>
            <person name="Pesole G."/>
            <person name="Phillippy A.M."/>
            <person name="Ponting C.P."/>
            <person name="Pop M."/>
            <person name="Porcelli D."/>
            <person name="Powell J.R."/>
            <person name="Prohaska S."/>
            <person name="Pruitt K."/>
            <person name="Puig M."/>
            <person name="Quesneville H."/>
            <person name="Ram K.R."/>
            <person name="Rand D."/>
            <person name="Rasmussen M.D."/>
            <person name="Reed L.K."/>
            <person name="Reenan R."/>
            <person name="Reily A."/>
            <person name="Remington K.A."/>
            <person name="Rieger T.T."/>
            <person name="Ritchie M.G."/>
            <person name="Robin C."/>
            <person name="Rogers Y.H."/>
            <person name="Rohde C."/>
            <person name="Rozas J."/>
            <person name="Rubenfield M.J."/>
            <person name="Ruiz A."/>
            <person name="Russo S."/>
            <person name="Salzberg S.L."/>
            <person name="Sanchez-Gracia A."/>
            <person name="Saranga D.J."/>
            <person name="Sato H."/>
            <person name="Schaeffer S.W."/>
            <person name="Schatz M.C."/>
            <person name="Schlenke T."/>
            <person name="Schwartz R."/>
            <person name="Segarra C."/>
            <person name="Singh R.S."/>
            <person name="Sirot L."/>
            <person name="Sirota M."/>
            <person name="Sisneros N.B."/>
            <person name="Smith C.D."/>
            <person name="Smith T.F."/>
            <person name="Spieth J."/>
            <person name="Stage D.E."/>
            <person name="Stark A."/>
            <person name="Stephan W."/>
            <person name="Strausberg R.L."/>
            <person name="Strempel S."/>
            <person name="Sturgill D."/>
            <person name="Sutton G."/>
            <person name="Sutton G.G."/>
            <person name="Tao W."/>
            <person name="Teichmann S."/>
            <person name="Tobari Y.N."/>
            <person name="Tomimura Y."/>
            <person name="Tsolas J.M."/>
            <person name="Valente V.L."/>
            <person name="Venter E."/>
            <person name="Venter J.C."/>
            <person name="Vicario S."/>
            <person name="Vieira F.G."/>
            <person name="Vilella A.J."/>
            <person name="Villasante A."/>
            <person name="Walenz B."/>
            <person name="Wang J."/>
            <person name="Wasserman M."/>
            <person name="Watts T."/>
            <person name="Wilson D."/>
            <person name="Wilson R.K."/>
            <person name="Wing R.A."/>
            <person name="Wolfner M.F."/>
            <person name="Wong A."/>
            <person name="Wong G.K."/>
            <person name="Wu C.I."/>
            <person name="Wu G."/>
            <person name="Yamamoto D."/>
            <person name="Yang H.P."/>
            <person name="Yang S.P."/>
            <person name="Yorke J.A."/>
            <person name="Yoshida K."/>
            <person name="Zdobnov E."/>
            <person name="Zhang P."/>
            <person name="Zhang Y."/>
            <person name="Zimin A.V."/>
            <person name="Baldwin J."/>
            <person name="Abdouelleil A."/>
            <person name="Abdulkadir J."/>
            <person name="Abebe A."/>
            <person name="Abera B."/>
            <person name="Abreu J."/>
            <person name="Acer S.C."/>
            <person name="Aftuck L."/>
            <person name="Alexander A."/>
            <person name="An P."/>
            <person name="Anderson E."/>
            <person name="Anderson S."/>
            <person name="Arachi H."/>
            <person name="Azer M."/>
            <person name="Bachantsang P."/>
            <person name="Barry A."/>
            <person name="Bayul T."/>
            <person name="Berlin A."/>
            <person name="Bessette D."/>
            <person name="Bloom T."/>
            <person name="Blye J."/>
            <person name="Boguslavskiy L."/>
            <person name="Bonnet C."/>
            <person name="Boukhgalter B."/>
            <person name="Bourzgui I."/>
            <person name="Brown A."/>
            <person name="Cahill P."/>
            <person name="Channer S."/>
            <person name="Cheshatsang Y."/>
            <person name="Chuda L."/>
            <person name="Citroen M."/>
            <person name="Collymore A."/>
            <person name="Cooke P."/>
            <person name="Costello M."/>
            <person name="D'Aco K."/>
            <person name="Daza R."/>
            <person name="De Haan G."/>
            <person name="DeGray S."/>
            <person name="DeMaso C."/>
            <person name="Dhargay N."/>
            <person name="Dooley K."/>
            <person name="Dooley E."/>
            <person name="Doricent M."/>
            <person name="Dorje P."/>
            <person name="Dorjee K."/>
            <person name="Dupes A."/>
            <person name="Elong R."/>
            <person name="Falk J."/>
            <person name="Farina A."/>
            <person name="Faro S."/>
            <person name="Ferguson D."/>
            <person name="Fisher S."/>
            <person name="Foley C.D."/>
            <person name="Franke A."/>
            <person name="Friedrich D."/>
            <person name="Gadbois L."/>
            <person name="Gearin G."/>
            <person name="Gearin C.R."/>
            <person name="Giannoukos G."/>
            <person name="Goode T."/>
            <person name="Graham J."/>
            <person name="Grandbois E."/>
            <person name="Grewal S."/>
            <person name="Gyaltsen K."/>
            <person name="Hafez N."/>
            <person name="Hagos B."/>
            <person name="Hall J."/>
            <person name="Henson C."/>
            <person name="Hollinger A."/>
            <person name="Honan T."/>
            <person name="Huard M.D."/>
            <person name="Hughes L."/>
            <person name="Hurhula B."/>
            <person name="Husby M.E."/>
            <person name="Kamat A."/>
            <person name="Kanga B."/>
            <person name="Kashin S."/>
            <person name="Khazanovich D."/>
            <person name="Kisner P."/>
            <person name="Lance K."/>
            <person name="Lara M."/>
            <person name="Lee W."/>
            <person name="Lennon N."/>
            <person name="Letendre F."/>
            <person name="LeVine R."/>
            <person name="Lipovsky A."/>
            <person name="Liu X."/>
            <person name="Liu J."/>
            <person name="Liu S."/>
            <person name="Lokyitsang T."/>
            <person name="Lokyitsang Y."/>
            <person name="Lubonja R."/>
            <person name="Lui A."/>
            <person name="MacDonald P."/>
            <person name="Magnisalis V."/>
            <person name="Maru K."/>
            <person name="Matthews C."/>
            <person name="McCusker W."/>
            <person name="McDonough S."/>
            <person name="Mehta T."/>
            <person name="Meldrim J."/>
            <person name="Meneus L."/>
            <person name="Mihai O."/>
            <person name="Mihalev A."/>
            <person name="Mihova T."/>
            <person name="Mittelman R."/>
            <person name="Mlenga V."/>
            <person name="Montmayeur A."/>
            <person name="Mulrain L."/>
            <person name="Navidi A."/>
            <person name="Naylor J."/>
            <person name="Negash T."/>
            <person name="Nguyen T."/>
            <person name="Nguyen N."/>
            <person name="Nicol R."/>
            <person name="Norbu C."/>
            <person name="Norbu N."/>
            <person name="Novod N."/>
            <person name="O'Neill B."/>
            <person name="Osman S."/>
            <person name="Markiewicz E."/>
            <person name="Oyono O.L."/>
            <person name="Patti C."/>
            <person name="Phunkhang P."/>
            <person name="Pierre F."/>
            <person name="Priest M."/>
            <person name="Raghuraman S."/>
            <person name="Rege F."/>
            <person name="Reyes R."/>
            <person name="Rise C."/>
            <person name="Rogov P."/>
            <person name="Ross K."/>
            <person name="Ryan E."/>
            <person name="Settipalli S."/>
            <person name="Shea T."/>
            <person name="Sherpa N."/>
            <person name="Shi L."/>
            <person name="Shih D."/>
            <person name="Sparrow T."/>
            <person name="Spaulding J."/>
            <person name="Stalker J."/>
            <person name="Stange-Thomann N."/>
            <person name="Stavropoulos S."/>
            <person name="Stone C."/>
            <person name="Strader C."/>
            <person name="Tesfaye S."/>
            <person name="Thomson T."/>
            <person name="Thoulutsang Y."/>
            <person name="Thoulutsang D."/>
            <person name="Topham K."/>
            <person name="Topping I."/>
            <person name="Tsamla T."/>
            <person name="Vassiliev H."/>
            <person name="Vo A."/>
            <person name="Wangchuk T."/>
            <person name="Wangdi T."/>
            <person name="Weiand M."/>
            <person name="Wilkinson J."/>
            <person name="Wilson A."/>
            <person name="Yadav S."/>
            <person name="Young G."/>
            <person name="Yu Q."/>
            <person name="Zembek L."/>
            <person name="Zhong D."/>
            <person name="Zimmer A."/>
            <person name="Zwirko Z."/>
            <person name="Jaffe D.B."/>
            <person name="Alvarez P."/>
            <person name="Brockman W."/>
            <person name="Butler J."/>
            <person name="Chin C."/>
            <person name="Gnerre S."/>
            <person name="Grabherr M."/>
            <person name="Kleber M."/>
            <person name="Mauceli E."/>
            <person name="MacCallum I."/>
        </authorList>
    </citation>
    <scope>NUCLEOTIDE SEQUENCE [LARGE SCALE GENOMIC DNA]</scope>
    <source>
        <strain evidence="3">Tucson 15287-2541.00</strain>
    </source>
</reference>
<dbReference type="EMBL" id="CH916366">
    <property type="protein sequence ID" value="EDV95627.1"/>
    <property type="molecule type" value="Genomic_DNA"/>
</dbReference>
<dbReference type="HOGENOM" id="CLU_1788883_0_0_1"/>
<keyword evidence="3" id="KW-1185">Reference proteome</keyword>
<keyword evidence="1" id="KW-0812">Transmembrane</keyword>
<dbReference type="OMA" id="YFAYCER"/>
<evidence type="ECO:0000313" key="2">
    <source>
        <dbReference type="EMBL" id="EDV95627.1"/>
    </source>
</evidence>
<protein>
    <submittedName>
        <fullName evidence="2">GH15814</fullName>
    </submittedName>
</protein>
<proteinExistence type="predicted"/>
<dbReference type="KEGG" id="dgr:6558529"/>
<keyword evidence="1" id="KW-0472">Membrane</keyword>
<keyword evidence="1" id="KW-1133">Transmembrane helix</keyword>
<organism evidence="3">
    <name type="scientific">Drosophila grimshawi</name>
    <name type="common">Hawaiian fruit fly</name>
    <name type="synonym">Idiomyia grimshawi</name>
    <dbReference type="NCBI Taxonomy" id="7222"/>
    <lineage>
        <taxon>Eukaryota</taxon>
        <taxon>Metazoa</taxon>
        <taxon>Ecdysozoa</taxon>
        <taxon>Arthropoda</taxon>
        <taxon>Hexapoda</taxon>
        <taxon>Insecta</taxon>
        <taxon>Pterygota</taxon>
        <taxon>Neoptera</taxon>
        <taxon>Endopterygota</taxon>
        <taxon>Diptera</taxon>
        <taxon>Brachycera</taxon>
        <taxon>Muscomorpha</taxon>
        <taxon>Ephydroidea</taxon>
        <taxon>Drosophilidae</taxon>
        <taxon>Drosophila</taxon>
        <taxon>Hawaiian Drosophila</taxon>
    </lineage>
</organism>
<dbReference type="eggNOG" id="ENOG502TKWU">
    <property type="taxonomic scope" value="Eukaryota"/>
</dbReference>
<feature type="transmembrane region" description="Helical" evidence="1">
    <location>
        <begin position="33"/>
        <end position="56"/>
    </location>
</feature>
<dbReference type="AlphaFoldDB" id="B4IZP2"/>
<dbReference type="InParanoid" id="B4IZP2"/>
<dbReference type="PhylomeDB" id="B4IZP2"/>
<evidence type="ECO:0000313" key="3">
    <source>
        <dbReference type="Proteomes" id="UP000001070"/>
    </source>
</evidence>
<accession>B4IZP2</accession>
<name>B4IZP2_DROGR</name>
<gene>
    <name evidence="2" type="primary">Dgri\GH15814</name>
    <name evidence="2" type="ORF">Dgri_GH15814</name>
</gene>
<dbReference type="OrthoDB" id="8026703at2759"/>
<evidence type="ECO:0000256" key="1">
    <source>
        <dbReference type="SAM" id="Phobius"/>
    </source>
</evidence>